<evidence type="ECO:0000313" key="2">
    <source>
        <dbReference type="EMBL" id="NYG33147.1"/>
    </source>
</evidence>
<dbReference type="GO" id="GO:0022900">
    <property type="term" value="P:electron transport chain"/>
    <property type="evidence" value="ECO:0007669"/>
    <property type="project" value="InterPro"/>
</dbReference>
<dbReference type="AlphaFoldDB" id="A0A7Y9U6V3"/>
<dbReference type="GO" id="GO:0009055">
    <property type="term" value="F:electron transfer activity"/>
    <property type="evidence" value="ECO:0007669"/>
    <property type="project" value="InterPro"/>
</dbReference>
<dbReference type="SUPFAM" id="SSF47175">
    <property type="entry name" value="Cytochromes"/>
    <property type="match status" value="1"/>
</dbReference>
<feature type="chain" id="PRO_5031191458" description="Cytochrome c" evidence="1">
    <location>
        <begin position="25"/>
        <end position="183"/>
    </location>
</feature>
<keyword evidence="1" id="KW-0732">Signal</keyword>
<protein>
    <recommendedName>
        <fullName evidence="4">Cytochrome c</fullName>
    </recommendedName>
</protein>
<dbReference type="InterPro" id="IPR010980">
    <property type="entry name" value="Cyt_c/b562"/>
</dbReference>
<dbReference type="GO" id="GO:0020037">
    <property type="term" value="F:heme binding"/>
    <property type="evidence" value="ECO:0007669"/>
    <property type="project" value="InterPro"/>
</dbReference>
<evidence type="ECO:0000313" key="3">
    <source>
        <dbReference type="Proteomes" id="UP000518288"/>
    </source>
</evidence>
<accession>A0A7Y9U6V3</accession>
<dbReference type="RefSeq" id="WP_179633949.1">
    <property type="nucleotide sequence ID" value="NZ_JACCFH010000001.1"/>
</dbReference>
<name>A0A7Y9U6V3_9BURK</name>
<dbReference type="EMBL" id="JACCFH010000001">
    <property type="protein sequence ID" value="NYG33147.1"/>
    <property type="molecule type" value="Genomic_DNA"/>
</dbReference>
<proteinExistence type="predicted"/>
<evidence type="ECO:0000256" key="1">
    <source>
        <dbReference type="SAM" id="SignalP"/>
    </source>
</evidence>
<sequence>MPIFPGPARLFVSVATVFVLSACAQMDMHRGGHEPATHAGHAGHGVNMGAPAAASVALAARTVVDVTPQESAHVLGDMQNLLRSVGEINGALAARDWTTVERIASSLRPEKTMGSQEPAAMSFHAKLPAGWSSFGAPMHQGFARIADEARGGQRVDEVLRTLSQTTRQCVGCHAQFQLRAALR</sequence>
<organism evidence="2 3">
    <name type="scientific">Sphaerotilus montanus</name>
    <dbReference type="NCBI Taxonomy" id="522889"/>
    <lineage>
        <taxon>Bacteria</taxon>
        <taxon>Pseudomonadati</taxon>
        <taxon>Pseudomonadota</taxon>
        <taxon>Betaproteobacteria</taxon>
        <taxon>Burkholderiales</taxon>
        <taxon>Sphaerotilaceae</taxon>
        <taxon>Sphaerotilus</taxon>
    </lineage>
</organism>
<reference evidence="2 3" key="1">
    <citation type="submission" date="2020-07" db="EMBL/GenBank/DDBJ databases">
        <title>Genomic Encyclopedia of Archaeal and Bacterial Type Strains, Phase II (KMG-II): from individual species to whole genera.</title>
        <authorList>
            <person name="Goeker M."/>
        </authorList>
    </citation>
    <scope>NUCLEOTIDE SEQUENCE [LARGE SCALE GENOMIC DNA]</scope>
    <source>
        <strain evidence="2 3">DSM 21226</strain>
    </source>
</reference>
<dbReference type="Proteomes" id="UP000518288">
    <property type="component" value="Unassembled WGS sequence"/>
</dbReference>
<dbReference type="GO" id="GO:0005506">
    <property type="term" value="F:iron ion binding"/>
    <property type="evidence" value="ECO:0007669"/>
    <property type="project" value="InterPro"/>
</dbReference>
<evidence type="ECO:0008006" key="4">
    <source>
        <dbReference type="Google" id="ProtNLM"/>
    </source>
</evidence>
<comment type="caution">
    <text evidence="2">The sequence shown here is derived from an EMBL/GenBank/DDBJ whole genome shotgun (WGS) entry which is preliminary data.</text>
</comment>
<gene>
    <name evidence="2" type="ORF">BDD16_002133</name>
</gene>
<feature type="signal peptide" evidence="1">
    <location>
        <begin position="1"/>
        <end position="24"/>
    </location>
</feature>
<keyword evidence="3" id="KW-1185">Reference proteome</keyword>